<name>A0A0W0YJB2_9GAMM</name>
<dbReference type="Proteomes" id="UP000054703">
    <property type="component" value="Unassembled WGS sequence"/>
</dbReference>
<dbReference type="PATRIC" id="fig|45074.5.peg.2860"/>
<dbReference type="EMBL" id="LNYU01000078">
    <property type="protein sequence ID" value="KTD57034.1"/>
    <property type="molecule type" value="Genomic_DNA"/>
</dbReference>
<accession>A0A0W0YJB2</accession>
<organism evidence="1 2">
    <name type="scientific">Legionella santicrucis</name>
    <dbReference type="NCBI Taxonomy" id="45074"/>
    <lineage>
        <taxon>Bacteria</taxon>
        <taxon>Pseudomonadati</taxon>
        <taxon>Pseudomonadota</taxon>
        <taxon>Gammaproteobacteria</taxon>
        <taxon>Legionellales</taxon>
        <taxon>Legionellaceae</taxon>
        <taxon>Legionella</taxon>
    </lineage>
</organism>
<gene>
    <name evidence="1" type="ORF">Lsan_2656</name>
</gene>
<dbReference type="RefSeq" id="WP_058514714.1">
    <property type="nucleotide sequence ID" value="NZ_CAAAIH010000034.1"/>
</dbReference>
<dbReference type="AlphaFoldDB" id="A0A0W0YJB2"/>
<evidence type="ECO:0000313" key="1">
    <source>
        <dbReference type="EMBL" id="KTD57034.1"/>
    </source>
</evidence>
<protein>
    <submittedName>
        <fullName evidence="1">Uncharacterized protein</fullName>
    </submittedName>
</protein>
<keyword evidence="2" id="KW-1185">Reference proteome</keyword>
<proteinExistence type="predicted"/>
<evidence type="ECO:0000313" key="2">
    <source>
        <dbReference type="Proteomes" id="UP000054703"/>
    </source>
</evidence>
<sequence>MGKNRNENGVWIVTRENITPDSERHIERDDPLFQVLNKLFEGQESHVDFEAIAQATGTTPEQVFINLHENYGYICIGTGENPAIGEKLSDEEKTQRKQAIKQTLESEKIPHILIKGKYMGIEEDSYFIPFNDKTIGLSTVLQGEIVKKIAKIAHAHKQDSLLICQGGHACYLYTSGPQKGCVITGKSITVYPNQAQLPDDCYSLFLNDNGVGTIGFTCALNFDITYSSIDEYVAKENKTLQQYYEGFTTEDAAYADKHNHKKTVILLRGTNGYNEYAVALKALLSEKGLKTAIIGTDANIAKVNEEVARDNLTQGPKANWKWQEVRTESHKRNYDIYQSLLHSDIDVIIYADMNKLVDFMKPYIESAIKGNHGVMSIVINSFVFEATRSDFVEKLCQQYNLFMARHVADFKSEQGQINAKSLTVGSKEILQYPGISANELVPLVLYKQSILALTKDRNIGMFSKTMTSQEKEQRAYKDSSMQRDMF</sequence>
<reference evidence="1 2" key="1">
    <citation type="submission" date="2015-11" db="EMBL/GenBank/DDBJ databases">
        <title>Genomic analysis of 38 Legionella species identifies large and diverse effector repertoires.</title>
        <authorList>
            <person name="Burstein D."/>
            <person name="Amaro F."/>
            <person name="Zusman T."/>
            <person name="Lifshitz Z."/>
            <person name="Cohen O."/>
            <person name="Gilbert J.A."/>
            <person name="Pupko T."/>
            <person name="Shuman H.A."/>
            <person name="Segal G."/>
        </authorList>
    </citation>
    <scope>NUCLEOTIDE SEQUENCE [LARGE SCALE GENOMIC DNA]</scope>
    <source>
        <strain evidence="1 2">SC-63-C7</strain>
    </source>
</reference>
<comment type="caution">
    <text evidence="1">The sequence shown here is derived from an EMBL/GenBank/DDBJ whole genome shotgun (WGS) entry which is preliminary data.</text>
</comment>